<dbReference type="RefSeq" id="WP_260729443.1">
    <property type="nucleotide sequence ID" value="NZ_BAAABS010000090.1"/>
</dbReference>
<proteinExistence type="predicted"/>
<evidence type="ECO:0000259" key="1">
    <source>
        <dbReference type="Pfam" id="PF07883"/>
    </source>
</evidence>
<evidence type="ECO:0000313" key="2">
    <source>
        <dbReference type="EMBL" id="UWZ40005.1"/>
    </source>
</evidence>
<name>A0ABY5ZGB0_9ACTN</name>
<dbReference type="SUPFAM" id="SSF51182">
    <property type="entry name" value="RmlC-like cupins"/>
    <property type="match status" value="1"/>
</dbReference>
<dbReference type="InterPro" id="IPR047263">
    <property type="entry name" value="HNL-like_cupin"/>
</dbReference>
<gene>
    <name evidence="2" type="ORF">Drose_18430</name>
</gene>
<dbReference type="Pfam" id="PF07883">
    <property type="entry name" value="Cupin_2"/>
    <property type="match status" value="1"/>
</dbReference>
<feature type="domain" description="Cupin type-2" evidence="1">
    <location>
        <begin position="42"/>
        <end position="100"/>
    </location>
</feature>
<reference evidence="2" key="1">
    <citation type="submission" date="2021-04" db="EMBL/GenBank/DDBJ databases">
        <title>Biosynthetic gene clusters of Dactylosporangioum roseum.</title>
        <authorList>
            <person name="Hartkoorn R.C."/>
            <person name="Beaudoing E."/>
            <person name="Hot D."/>
            <person name="Moureu S."/>
        </authorList>
    </citation>
    <scope>NUCLEOTIDE SEQUENCE</scope>
    <source>
        <strain evidence="2">NRRL B-16295</strain>
    </source>
</reference>
<organism evidence="2 3">
    <name type="scientific">Dactylosporangium roseum</name>
    <dbReference type="NCBI Taxonomy" id="47989"/>
    <lineage>
        <taxon>Bacteria</taxon>
        <taxon>Bacillati</taxon>
        <taxon>Actinomycetota</taxon>
        <taxon>Actinomycetes</taxon>
        <taxon>Micromonosporales</taxon>
        <taxon>Micromonosporaceae</taxon>
        <taxon>Dactylosporangium</taxon>
    </lineage>
</organism>
<dbReference type="PANTHER" id="PTHR43698:SF1">
    <property type="entry name" value="BLL4564 PROTEIN"/>
    <property type="match status" value="1"/>
</dbReference>
<evidence type="ECO:0000313" key="3">
    <source>
        <dbReference type="Proteomes" id="UP001058271"/>
    </source>
</evidence>
<dbReference type="CDD" id="cd02233">
    <property type="entry name" value="cupin_HNL-like"/>
    <property type="match status" value="1"/>
</dbReference>
<dbReference type="InterPro" id="IPR011051">
    <property type="entry name" value="RmlC_Cupin_sf"/>
</dbReference>
<keyword evidence="3" id="KW-1185">Reference proteome</keyword>
<dbReference type="InterPro" id="IPR014710">
    <property type="entry name" value="RmlC-like_jellyroll"/>
</dbReference>
<dbReference type="PANTHER" id="PTHR43698">
    <property type="entry name" value="RIBD C-TERMINAL DOMAIN CONTAINING PROTEIN"/>
    <property type="match status" value="1"/>
</dbReference>
<sequence>MEVIRAPGERREAPQRRYSGVVWTGKDIVGMEPSRLRALSEQFSPGARTAWHREPYGQVLHVLFGVGRVQRRGGPVLEVLAGDTVVCHAGEWHWHGAAPDSFVAVMSTCETDALDAGTEWGAHVSDAEYRLPPMGAVVPRQDEDRTFQPEVCW</sequence>
<dbReference type="EMBL" id="CP073721">
    <property type="protein sequence ID" value="UWZ40005.1"/>
    <property type="molecule type" value="Genomic_DNA"/>
</dbReference>
<dbReference type="Gene3D" id="2.60.120.10">
    <property type="entry name" value="Jelly Rolls"/>
    <property type="match status" value="1"/>
</dbReference>
<accession>A0ABY5ZGB0</accession>
<protein>
    <submittedName>
        <fullName evidence="2">Cupin domain-containing protein</fullName>
    </submittedName>
</protein>
<dbReference type="Proteomes" id="UP001058271">
    <property type="component" value="Chromosome"/>
</dbReference>
<dbReference type="InterPro" id="IPR013096">
    <property type="entry name" value="Cupin_2"/>
</dbReference>